<comment type="caution">
    <text evidence="4">The sequence shown here is derived from an EMBL/GenBank/DDBJ whole genome shotgun (WGS) entry which is preliminary data.</text>
</comment>
<dbReference type="PROSITE" id="PS51257">
    <property type="entry name" value="PROKAR_LIPOPROTEIN"/>
    <property type="match status" value="1"/>
</dbReference>
<proteinExistence type="inferred from homology"/>
<sequence length="451" mass="47216">MKHTMRSASFAVLATATAVALAACGAPGTANPGAGGASSQSLSAPAEKSGTITMVTKFADPKYAPYFESVTKAYEQANPKVTIKLEQVGDQPYKDKIRVLSASKQLPDIYFSWAGDFANKFVRAGLAADLTSVIGPDTEWGKTFSPAALKAFETKGKNFGVPIDLDAKYLAYNKSAFTKAGISGAPASLEELIGDCDKLRTAGYTPIAFGNQYGWPAIHYITQLNAYNVPPDTLAKDYDPATGAFTDPGYTKAVDQFKDIVTHCSSKDANGVSHEAGQANFLNGKAAMHYLESVEFQALTAKGGAPKQLADNWDFMRLPAPQGAAGDAGALTGAPDGFMVNAQSKNAALAVDVLKFMTTQQNAAKLTADIGWLSPVQGSATSANSFPQLQSALADISKANQFAIWLDTVTNAEVANAYLSGIEGVISGSKTSKDVMTGVQEAAAKAKKQAG</sequence>
<evidence type="ECO:0000313" key="4">
    <source>
        <dbReference type="EMBL" id="NYG07333.1"/>
    </source>
</evidence>
<gene>
    <name evidence="4" type="ORF">BJ986_001820</name>
</gene>
<dbReference type="AlphaFoldDB" id="A0A852WDQ4"/>
<name>A0A852WDQ4_9MICO</name>
<organism evidence="4 5">
    <name type="scientific">Pedococcus badiiscoriae</name>
    <dbReference type="NCBI Taxonomy" id="642776"/>
    <lineage>
        <taxon>Bacteria</taxon>
        <taxon>Bacillati</taxon>
        <taxon>Actinomycetota</taxon>
        <taxon>Actinomycetes</taxon>
        <taxon>Micrococcales</taxon>
        <taxon>Intrasporangiaceae</taxon>
        <taxon>Pedococcus</taxon>
    </lineage>
</organism>
<dbReference type="InterPro" id="IPR050490">
    <property type="entry name" value="Bact_solute-bd_prot1"/>
</dbReference>
<dbReference type="InterPro" id="IPR006059">
    <property type="entry name" value="SBP"/>
</dbReference>
<dbReference type="Gene3D" id="3.40.190.10">
    <property type="entry name" value="Periplasmic binding protein-like II"/>
    <property type="match status" value="2"/>
</dbReference>
<dbReference type="RefSeq" id="WP_179421692.1">
    <property type="nucleotide sequence ID" value="NZ_JACCAB010000001.1"/>
</dbReference>
<protein>
    <submittedName>
        <fullName evidence="4">Raffinose/stachyose/melibiose transport system substrate-binding protein</fullName>
    </submittedName>
</protein>
<dbReference type="SUPFAM" id="SSF53850">
    <property type="entry name" value="Periplasmic binding protein-like II"/>
    <property type="match status" value="1"/>
</dbReference>
<feature type="signal peptide" evidence="3">
    <location>
        <begin position="1"/>
        <end position="22"/>
    </location>
</feature>
<evidence type="ECO:0000313" key="5">
    <source>
        <dbReference type="Proteomes" id="UP000573599"/>
    </source>
</evidence>
<keyword evidence="2" id="KW-0813">Transport</keyword>
<reference evidence="4 5" key="1">
    <citation type="submission" date="2020-07" db="EMBL/GenBank/DDBJ databases">
        <title>Sequencing the genomes of 1000 actinobacteria strains.</title>
        <authorList>
            <person name="Klenk H.-P."/>
        </authorList>
    </citation>
    <scope>NUCLEOTIDE SEQUENCE [LARGE SCALE GENOMIC DNA]</scope>
    <source>
        <strain evidence="4 5">DSM 23987</strain>
    </source>
</reference>
<keyword evidence="5" id="KW-1185">Reference proteome</keyword>
<evidence type="ECO:0000256" key="2">
    <source>
        <dbReference type="ARBA" id="ARBA00022448"/>
    </source>
</evidence>
<evidence type="ECO:0000256" key="1">
    <source>
        <dbReference type="ARBA" id="ARBA00008520"/>
    </source>
</evidence>
<evidence type="ECO:0000256" key="3">
    <source>
        <dbReference type="SAM" id="SignalP"/>
    </source>
</evidence>
<feature type="chain" id="PRO_5039568927" evidence="3">
    <location>
        <begin position="23"/>
        <end position="451"/>
    </location>
</feature>
<dbReference type="PANTHER" id="PTHR43649">
    <property type="entry name" value="ARABINOSE-BINDING PROTEIN-RELATED"/>
    <property type="match status" value="1"/>
</dbReference>
<keyword evidence="3" id="KW-0732">Signal</keyword>
<dbReference type="PANTHER" id="PTHR43649:SF29">
    <property type="entry name" value="OSMOPROTECTIVE COMPOUNDS-BINDING PROTEIN GGTB"/>
    <property type="match status" value="1"/>
</dbReference>
<dbReference type="Pfam" id="PF01547">
    <property type="entry name" value="SBP_bac_1"/>
    <property type="match status" value="1"/>
</dbReference>
<dbReference type="Proteomes" id="UP000573599">
    <property type="component" value="Unassembled WGS sequence"/>
</dbReference>
<comment type="similarity">
    <text evidence="1">Belongs to the bacterial solute-binding protein 1 family.</text>
</comment>
<accession>A0A852WDQ4</accession>
<dbReference type="EMBL" id="JACCAB010000001">
    <property type="protein sequence ID" value="NYG07333.1"/>
    <property type="molecule type" value="Genomic_DNA"/>
</dbReference>